<dbReference type="Gene3D" id="3.40.50.150">
    <property type="entry name" value="Vaccinia Virus protein VP39"/>
    <property type="match status" value="1"/>
</dbReference>
<dbReference type="InterPro" id="IPR029063">
    <property type="entry name" value="SAM-dependent_MTases_sf"/>
</dbReference>
<dbReference type="SUPFAM" id="SSF53335">
    <property type="entry name" value="S-adenosyl-L-methionine-dependent methyltransferases"/>
    <property type="match status" value="1"/>
</dbReference>
<keyword evidence="4 6" id="KW-0808">Transferase</keyword>
<evidence type="ECO:0000313" key="7">
    <source>
        <dbReference type="EMBL" id="NHM13938.1"/>
    </source>
</evidence>
<dbReference type="Pfam" id="PF02527">
    <property type="entry name" value="GidB"/>
    <property type="match status" value="1"/>
</dbReference>
<evidence type="ECO:0000313" key="9">
    <source>
        <dbReference type="Proteomes" id="UP000636394"/>
    </source>
</evidence>
<keyword evidence="5 6" id="KW-0949">S-adenosyl-L-methionine</keyword>
<dbReference type="NCBIfam" id="TIGR00138">
    <property type="entry name" value="rsmG_gidB"/>
    <property type="match status" value="1"/>
</dbReference>
<dbReference type="RefSeq" id="WP_166339062.1">
    <property type="nucleotide sequence ID" value="NZ_CP072829.1"/>
</dbReference>
<dbReference type="AlphaFoldDB" id="A0A9E6MQ62"/>
<dbReference type="EMBL" id="WPCR01000004">
    <property type="protein sequence ID" value="NHM13938.1"/>
    <property type="molecule type" value="Genomic_DNA"/>
</dbReference>
<dbReference type="GO" id="GO:0005829">
    <property type="term" value="C:cytosol"/>
    <property type="evidence" value="ECO:0007669"/>
    <property type="project" value="TreeGrafter"/>
</dbReference>
<feature type="binding site" evidence="6">
    <location>
        <position position="64"/>
    </location>
    <ligand>
        <name>S-adenosyl-L-methionine</name>
        <dbReference type="ChEBI" id="CHEBI:59789"/>
    </ligand>
</feature>
<feature type="binding site" evidence="6">
    <location>
        <position position="59"/>
    </location>
    <ligand>
        <name>S-adenosyl-L-methionine</name>
        <dbReference type="ChEBI" id="CHEBI:59789"/>
    </ligand>
</feature>
<proteinExistence type="inferred from homology"/>
<dbReference type="EC" id="2.1.1.-" evidence="6"/>
<keyword evidence="9" id="KW-1185">Reference proteome</keyword>
<evidence type="ECO:0000256" key="3">
    <source>
        <dbReference type="ARBA" id="ARBA00022603"/>
    </source>
</evidence>
<name>A0A9E6MQ62_9ACTN</name>
<comment type="subcellular location">
    <subcellularLocation>
        <location evidence="6">Cytoplasm</location>
    </subcellularLocation>
</comment>
<feature type="binding site" evidence="6">
    <location>
        <begin position="109"/>
        <end position="110"/>
    </location>
    <ligand>
        <name>S-adenosyl-L-methionine</name>
        <dbReference type="ChEBI" id="CHEBI:59789"/>
    </ligand>
</feature>
<keyword evidence="2 6" id="KW-0698">rRNA processing</keyword>
<protein>
    <recommendedName>
        <fullName evidence="6">Ribosomal RNA small subunit methyltransferase G</fullName>
        <ecNumber evidence="6">2.1.1.-</ecNumber>
    </recommendedName>
    <alternativeName>
        <fullName evidence="6">16S rRNA 7-methylguanosine methyltransferase</fullName>
        <shortName evidence="6">16S rRNA m7G methyltransferase</shortName>
    </alternativeName>
</protein>
<accession>A0A9E6MQ62</accession>
<dbReference type="PANTHER" id="PTHR31760:SF0">
    <property type="entry name" value="S-ADENOSYL-L-METHIONINE-DEPENDENT METHYLTRANSFERASES SUPERFAMILY PROTEIN"/>
    <property type="match status" value="1"/>
</dbReference>
<evidence type="ECO:0000313" key="8">
    <source>
        <dbReference type="EMBL" id="QTU84378.1"/>
    </source>
</evidence>
<comment type="similarity">
    <text evidence="6">Belongs to the methyltransferase superfamily. RNA methyltransferase RsmG family.</text>
</comment>
<keyword evidence="3 6" id="KW-0489">Methyltransferase</keyword>
<dbReference type="PANTHER" id="PTHR31760">
    <property type="entry name" value="S-ADENOSYL-L-METHIONINE-DEPENDENT METHYLTRANSFERASES SUPERFAMILY PROTEIN"/>
    <property type="match status" value="1"/>
</dbReference>
<dbReference type="Proteomes" id="UP000671910">
    <property type="component" value="Chromosome"/>
</dbReference>
<evidence type="ECO:0000256" key="5">
    <source>
        <dbReference type="ARBA" id="ARBA00022691"/>
    </source>
</evidence>
<evidence type="ECO:0000256" key="6">
    <source>
        <dbReference type="HAMAP-Rule" id="MF_00074"/>
    </source>
</evidence>
<dbReference type="EMBL" id="CP072829">
    <property type="protein sequence ID" value="QTU84378.1"/>
    <property type="molecule type" value="Genomic_DNA"/>
</dbReference>
<dbReference type="HAMAP" id="MF_00074">
    <property type="entry name" value="16SrRNA_methyltr_G"/>
    <property type="match status" value="1"/>
</dbReference>
<evidence type="ECO:0000256" key="2">
    <source>
        <dbReference type="ARBA" id="ARBA00022552"/>
    </source>
</evidence>
<dbReference type="Proteomes" id="UP000636394">
    <property type="component" value="Unassembled WGS sequence"/>
</dbReference>
<reference evidence="7 9" key="1">
    <citation type="submission" date="2019-11" db="EMBL/GenBank/DDBJ databases">
        <title>Eggerthellaceae novel genus isolated from the rectal contents of marmort.</title>
        <authorList>
            <person name="Zhang G."/>
        </authorList>
    </citation>
    <scope>NUCLEOTIDE SEQUENCE [LARGE SCALE GENOMIC DNA]</scope>
    <source>
        <strain evidence="7">Zg-886</strain>
        <strain evidence="9">zg-886</strain>
    </source>
</reference>
<evidence type="ECO:0000256" key="4">
    <source>
        <dbReference type="ARBA" id="ARBA00022679"/>
    </source>
</evidence>
<evidence type="ECO:0000256" key="1">
    <source>
        <dbReference type="ARBA" id="ARBA00022490"/>
    </source>
</evidence>
<feature type="binding site" evidence="6">
    <location>
        <position position="126"/>
    </location>
    <ligand>
        <name>S-adenosyl-L-methionine</name>
        <dbReference type="ChEBI" id="CHEBI:59789"/>
    </ligand>
</feature>
<gene>
    <name evidence="6 8" type="primary">rsmG</name>
    <name evidence="7" type="ORF">GMI68_03995</name>
    <name evidence="8" type="ORF">J7S26_00035</name>
</gene>
<dbReference type="GO" id="GO:0070043">
    <property type="term" value="F:rRNA (guanine-N7-)-methyltransferase activity"/>
    <property type="evidence" value="ECO:0007669"/>
    <property type="project" value="UniProtKB-UniRule"/>
</dbReference>
<comment type="function">
    <text evidence="6">Specifically methylates the N7 position of a guanine in 16S rRNA.</text>
</comment>
<organism evidence="8 10">
    <name type="scientific">Xiamenia xianingshaonis</name>
    <dbReference type="NCBI Taxonomy" id="2682776"/>
    <lineage>
        <taxon>Bacteria</taxon>
        <taxon>Bacillati</taxon>
        <taxon>Actinomycetota</taxon>
        <taxon>Coriobacteriia</taxon>
        <taxon>Eggerthellales</taxon>
        <taxon>Eggerthellaceae</taxon>
        <taxon>Xiamenia</taxon>
    </lineage>
</organism>
<dbReference type="KEGG" id="ebz:J7S26_00035"/>
<comment type="caution">
    <text evidence="6">Lacks conserved residue(s) required for the propagation of feature annotation.</text>
</comment>
<sequence length="214" mass="23611">MNADELLKRHLELVLEANKTTNITAIDSWDDGMKLHVEDSLVGLPELEAAPAGPFADIGSGAGYPGIPLAVMTGREALLVDSVKKKARLLESFVQELGLENVAISDERIEDASRQFRGRFSAVTARALSKLSVLMELAQPLLAPGGHLICYKARMEEEELVHALSLQKRLGYRVKSDRTIDADDRIRRIIVLEKVGEPALKLPRHVGYAQKRPL</sequence>
<dbReference type="InterPro" id="IPR003682">
    <property type="entry name" value="rRNA_ssu_MeTfrase_G"/>
</dbReference>
<keyword evidence="1 6" id="KW-0963">Cytoplasm</keyword>
<evidence type="ECO:0000313" key="10">
    <source>
        <dbReference type="Proteomes" id="UP000671910"/>
    </source>
</evidence>
<reference evidence="8" key="2">
    <citation type="submission" date="2021-04" db="EMBL/GenBank/DDBJ databases">
        <title>Novel species in family Eggerthellaceae.</title>
        <authorList>
            <person name="Zhang G."/>
        </authorList>
    </citation>
    <scope>NUCLEOTIDE SEQUENCE</scope>
    <source>
        <strain evidence="8">Zg-886</strain>
    </source>
</reference>